<feature type="transmembrane region" description="Helical" evidence="8">
    <location>
        <begin position="50"/>
        <end position="67"/>
    </location>
</feature>
<dbReference type="PROSITE" id="PS50850">
    <property type="entry name" value="MFS"/>
    <property type="match status" value="1"/>
</dbReference>
<dbReference type="Gene3D" id="1.20.1250.20">
    <property type="entry name" value="MFS general substrate transporter like domains"/>
    <property type="match status" value="1"/>
</dbReference>
<dbReference type="PANTHER" id="PTHR42718:SF46">
    <property type="entry name" value="BLR6921 PROTEIN"/>
    <property type="match status" value="1"/>
</dbReference>
<feature type="transmembrane region" description="Helical" evidence="8">
    <location>
        <begin position="74"/>
        <end position="97"/>
    </location>
</feature>
<dbReference type="NCBIfam" id="TIGR00711">
    <property type="entry name" value="efflux_EmrB"/>
    <property type="match status" value="1"/>
</dbReference>
<dbReference type="Gene3D" id="1.20.1720.10">
    <property type="entry name" value="Multidrug resistance protein D"/>
    <property type="match status" value="1"/>
</dbReference>
<evidence type="ECO:0000256" key="2">
    <source>
        <dbReference type="ARBA" id="ARBA00022448"/>
    </source>
</evidence>
<feature type="transmembrane region" description="Helical" evidence="8">
    <location>
        <begin position="7"/>
        <end position="30"/>
    </location>
</feature>
<dbReference type="SUPFAM" id="SSF103473">
    <property type="entry name" value="MFS general substrate transporter"/>
    <property type="match status" value="1"/>
</dbReference>
<keyword evidence="2" id="KW-0813">Transport</keyword>
<keyword evidence="3" id="KW-1003">Cell membrane</keyword>
<feature type="transmembrane region" description="Helical" evidence="8">
    <location>
        <begin position="160"/>
        <end position="180"/>
    </location>
</feature>
<reference evidence="10" key="1">
    <citation type="submission" date="2022-10" db="EMBL/GenBank/DDBJ databases">
        <title>Cytochrome P450 Catalyzes Benzene Ring Formation in the Biosynthesis of Trialkyl-Substituted Aromatic Polyketides.</title>
        <authorList>
            <person name="Zhao E."/>
            <person name="Ge H."/>
        </authorList>
    </citation>
    <scope>NUCLEOTIDE SEQUENCE</scope>
    <source>
        <strain evidence="10">NA0869</strain>
    </source>
</reference>
<evidence type="ECO:0000256" key="3">
    <source>
        <dbReference type="ARBA" id="ARBA00022475"/>
    </source>
</evidence>
<evidence type="ECO:0000256" key="6">
    <source>
        <dbReference type="ARBA" id="ARBA00023136"/>
    </source>
</evidence>
<dbReference type="InterPro" id="IPR011701">
    <property type="entry name" value="MFS"/>
</dbReference>
<feature type="transmembrane region" description="Helical" evidence="8">
    <location>
        <begin position="358"/>
        <end position="380"/>
    </location>
</feature>
<keyword evidence="11" id="KW-1185">Reference proteome</keyword>
<keyword evidence="4 8" id="KW-0812">Transmembrane</keyword>
<dbReference type="PANTHER" id="PTHR42718">
    <property type="entry name" value="MAJOR FACILITATOR SUPERFAMILY MULTIDRUG TRANSPORTER MFSC"/>
    <property type="match status" value="1"/>
</dbReference>
<evidence type="ECO:0000259" key="9">
    <source>
        <dbReference type="PROSITE" id="PS50850"/>
    </source>
</evidence>
<keyword evidence="5 8" id="KW-1133">Transmembrane helix</keyword>
<gene>
    <name evidence="10" type="ORF">OGH68_35490</name>
</gene>
<dbReference type="PRINTS" id="PR01036">
    <property type="entry name" value="TCRTETB"/>
</dbReference>
<dbReference type="InterPro" id="IPR020846">
    <property type="entry name" value="MFS_dom"/>
</dbReference>
<comment type="subcellular location">
    <subcellularLocation>
        <location evidence="1">Cell membrane</location>
        <topology evidence="1">Multi-pass membrane protein</topology>
    </subcellularLocation>
</comment>
<evidence type="ECO:0000313" key="11">
    <source>
        <dbReference type="Proteomes" id="UP001163878"/>
    </source>
</evidence>
<feature type="transmembrane region" description="Helical" evidence="8">
    <location>
        <begin position="296"/>
        <end position="314"/>
    </location>
</feature>
<proteinExistence type="predicted"/>
<evidence type="ECO:0000256" key="8">
    <source>
        <dbReference type="SAM" id="Phobius"/>
    </source>
</evidence>
<dbReference type="RefSeq" id="WP_264249695.1">
    <property type="nucleotide sequence ID" value="NZ_CP107567.1"/>
</dbReference>
<keyword evidence="7" id="KW-0046">Antibiotic resistance</keyword>
<feature type="transmembrane region" description="Helical" evidence="8">
    <location>
        <begin position="133"/>
        <end position="154"/>
    </location>
</feature>
<dbReference type="EMBL" id="CP107567">
    <property type="protein sequence ID" value="UYQ66238.1"/>
    <property type="molecule type" value="Genomic_DNA"/>
</dbReference>
<accession>A0ABY6IGV0</accession>
<feature type="transmembrane region" description="Helical" evidence="8">
    <location>
        <begin position="262"/>
        <end position="284"/>
    </location>
</feature>
<evidence type="ECO:0000256" key="5">
    <source>
        <dbReference type="ARBA" id="ARBA00022989"/>
    </source>
</evidence>
<evidence type="ECO:0000256" key="1">
    <source>
        <dbReference type="ARBA" id="ARBA00004651"/>
    </source>
</evidence>
<dbReference type="Proteomes" id="UP001163878">
    <property type="component" value="Chromosome"/>
</dbReference>
<sequence length="462" mass="47937">MTTKQRWVLALISLASLMIMLDALVVTTALQAIRLDLGASAEQLEWSVNAYTLPFAVLMMAGAAVGDRYGRKRVFIIGIVVFTIASVACALSPSIGWLIAARALQGIGAAASAPVAQTILTSEFSPEERPKALGVYWGMTGLATLGGPIVGGIVVETAAWQWIFWLNVPLAVVLLPLIIAKLPESHGEARRMDFAGIGLVTIAVFGLVWGLVRGNVVDWTSAEVLAALIGGALALVAFVWWELRTTDPLLPLRFFKSRAFSAGNASVFLLFASTFGGLFFFAQFLQTVLHHGPLGAGVRLAPWTVTVILFAPIAGKLVNKFGERPLVAGGLLMQAIASGWFAVIAGPDVSYSSMIAPFVLAGAGTSMVVPAATAAVYASVPEASFGAASGTFSTMRQLGGAFGIALAVAVFVGAGGYGSVQQFTDGFGAAMVAATVVALIGVVAGLAFPTRRPAPVPEKVAA</sequence>
<feature type="transmembrane region" description="Helical" evidence="8">
    <location>
        <begin position="224"/>
        <end position="241"/>
    </location>
</feature>
<evidence type="ECO:0000256" key="7">
    <source>
        <dbReference type="ARBA" id="ARBA00023251"/>
    </source>
</evidence>
<dbReference type="InterPro" id="IPR004638">
    <property type="entry name" value="EmrB-like"/>
</dbReference>
<organism evidence="10 11">
    <name type="scientific">Streptomyces peucetius</name>
    <dbReference type="NCBI Taxonomy" id="1950"/>
    <lineage>
        <taxon>Bacteria</taxon>
        <taxon>Bacillati</taxon>
        <taxon>Actinomycetota</taxon>
        <taxon>Actinomycetes</taxon>
        <taxon>Kitasatosporales</taxon>
        <taxon>Streptomycetaceae</taxon>
        <taxon>Streptomyces</taxon>
    </lineage>
</organism>
<dbReference type="InterPro" id="IPR036259">
    <property type="entry name" value="MFS_trans_sf"/>
</dbReference>
<keyword evidence="6 8" id="KW-0472">Membrane</keyword>
<dbReference type="CDD" id="cd17321">
    <property type="entry name" value="MFS_MMR_MDR_like"/>
    <property type="match status" value="1"/>
</dbReference>
<evidence type="ECO:0000256" key="4">
    <source>
        <dbReference type="ARBA" id="ARBA00022692"/>
    </source>
</evidence>
<evidence type="ECO:0000313" key="10">
    <source>
        <dbReference type="EMBL" id="UYQ66238.1"/>
    </source>
</evidence>
<feature type="transmembrane region" description="Helical" evidence="8">
    <location>
        <begin position="401"/>
        <end position="420"/>
    </location>
</feature>
<feature type="transmembrane region" description="Helical" evidence="8">
    <location>
        <begin position="426"/>
        <end position="448"/>
    </location>
</feature>
<name>A0ABY6IGV0_STRPE</name>
<feature type="transmembrane region" description="Helical" evidence="8">
    <location>
        <begin position="326"/>
        <end position="346"/>
    </location>
</feature>
<feature type="domain" description="Major facilitator superfamily (MFS) profile" evidence="9">
    <location>
        <begin position="8"/>
        <end position="453"/>
    </location>
</feature>
<dbReference type="Pfam" id="PF07690">
    <property type="entry name" value="MFS_1"/>
    <property type="match status" value="1"/>
</dbReference>
<feature type="transmembrane region" description="Helical" evidence="8">
    <location>
        <begin position="192"/>
        <end position="212"/>
    </location>
</feature>
<protein>
    <submittedName>
        <fullName evidence="10">DHA2 family efflux MFS transporter permease subunit</fullName>
    </submittedName>
</protein>